<dbReference type="RefSeq" id="WP_076220212.1">
    <property type="nucleotide sequence ID" value="NZ_MPTJ01000011.1"/>
</dbReference>
<keyword evidence="2" id="KW-1185">Reference proteome</keyword>
<name>A0ABX3GGA8_9BACL</name>
<accession>A0ABX3GGA8</accession>
<evidence type="ECO:0008006" key="3">
    <source>
        <dbReference type="Google" id="ProtNLM"/>
    </source>
</evidence>
<proteinExistence type="predicted"/>
<dbReference type="Proteomes" id="UP000187158">
    <property type="component" value="Unassembled WGS sequence"/>
</dbReference>
<dbReference type="EMBL" id="MPVP01000271">
    <property type="protein sequence ID" value="OMD18350.1"/>
    <property type="molecule type" value="Genomic_DNA"/>
</dbReference>
<reference evidence="1 2" key="1">
    <citation type="submission" date="2016-11" db="EMBL/GenBank/DDBJ databases">
        <title>Paenibacillus species isolates.</title>
        <authorList>
            <person name="Beno S.M."/>
        </authorList>
    </citation>
    <scope>NUCLEOTIDE SEQUENCE [LARGE SCALE GENOMIC DNA]</scope>
    <source>
        <strain evidence="1 2">FSL H7-0433</strain>
    </source>
</reference>
<protein>
    <recommendedName>
        <fullName evidence="3">Type 4 fimbrial biogenesis protein PilX N-terminal domain-containing protein</fullName>
    </recommendedName>
</protein>
<evidence type="ECO:0000313" key="1">
    <source>
        <dbReference type="EMBL" id="OMD18350.1"/>
    </source>
</evidence>
<comment type="caution">
    <text evidence="1">The sequence shown here is derived from an EMBL/GenBank/DDBJ whole genome shotgun (WGS) entry which is preliminary data.</text>
</comment>
<evidence type="ECO:0000313" key="2">
    <source>
        <dbReference type="Proteomes" id="UP000187158"/>
    </source>
</evidence>
<sequence>MLRRASLRSERGSALVLVMFIVLLLTILGVTVLSATIGGARRTETRENDVQSLHLAQKSIDEAIAYITADLNQKIQVSSNTTQAQFDQEIETFLRNLNSNKGAFVTDTSLQGASNEITGITLDGSSTSSKHVVTIKANATVNGVLRTLQQKVVITTFPDFLNYSLGSEGTIYLNGAPYIQGNIYAGNQLKVSQVAKYRHNADLEKRSLFPLVDGEAHIQSMNDLLYSRTGNIFEKVPTIDDADYSSLDNRVKTIVEKAKIKKKTTFVQVNVEDSFLDKVAEASGSAGNKKVFSDRYYGVAVSNSSEEPTARGTRLINTLQQPGGISTLWMPMLEDFEDIATGDTDEEKEQEKHRLFEEAKLSLKQNLERLERSTIFIGNLKLDGVMLNQIRDTSKLNLSTGAHWLIVNGDLTIDSYSTAIVQSNILVTGNLYIRGKAEFDSTMFVLGKTDIVDATISGIPTPGSGSKELVLISKGAILINRVEEFKNEATRLRAFFYTDSTAELYGVGSIFSLDGGFFAKGDLIINAVVGKVKKETGSANFNFDIQTEVESPRFIVNYNEQVFEDQNVGLPRVNQININVGPIELLISGN</sequence>
<gene>
    <name evidence="1" type="ORF">BSO21_26760</name>
</gene>
<organism evidence="1 2">
    <name type="scientific">Paenibacillus odorifer</name>
    <dbReference type="NCBI Taxonomy" id="189426"/>
    <lineage>
        <taxon>Bacteria</taxon>
        <taxon>Bacillati</taxon>
        <taxon>Bacillota</taxon>
        <taxon>Bacilli</taxon>
        <taxon>Bacillales</taxon>
        <taxon>Paenibacillaceae</taxon>
        <taxon>Paenibacillus</taxon>
    </lineage>
</organism>